<dbReference type="GO" id="GO:0005886">
    <property type="term" value="C:plasma membrane"/>
    <property type="evidence" value="ECO:0007669"/>
    <property type="project" value="TreeGrafter"/>
</dbReference>
<dbReference type="CDD" id="cd00637">
    <property type="entry name" value="7tm_classA_rhodopsin-like"/>
    <property type="match status" value="1"/>
</dbReference>
<feature type="domain" description="G-protein coupled receptors family 1 profile" evidence="9">
    <location>
        <begin position="58"/>
        <end position="244"/>
    </location>
</feature>
<dbReference type="Gene3D" id="1.20.1070.10">
    <property type="entry name" value="Rhodopsin 7-helix transmembrane proteins"/>
    <property type="match status" value="1"/>
</dbReference>
<evidence type="ECO:0000256" key="2">
    <source>
        <dbReference type="ARBA" id="ARBA00022692"/>
    </source>
</evidence>
<gene>
    <name evidence="10" type="ORF">BV898_15656</name>
</gene>
<keyword evidence="6" id="KW-0675">Receptor</keyword>
<evidence type="ECO:0000313" key="10">
    <source>
        <dbReference type="EMBL" id="OWA51162.1"/>
    </source>
</evidence>
<keyword evidence="2 8" id="KW-0812">Transmembrane</keyword>
<evidence type="ECO:0000256" key="8">
    <source>
        <dbReference type="SAM" id="Phobius"/>
    </source>
</evidence>
<dbReference type="EMBL" id="MTYJ01000216">
    <property type="protein sequence ID" value="OWA51162.1"/>
    <property type="molecule type" value="Genomic_DNA"/>
</dbReference>
<dbReference type="Proteomes" id="UP000192578">
    <property type="component" value="Unassembled WGS sequence"/>
</dbReference>
<protein>
    <recommendedName>
        <fullName evidence="9">G-protein coupled receptors family 1 profile domain-containing protein</fullName>
    </recommendedName>
</protein>
<feature type="transmembrane region" description="Helical" evidence="8">
    <location>
        <begin position="118"/>
        <end position="139"/>
    </location>
</feature>
<feature type="transmembrane region" description="Helical" evidence="8">
    <location>
        <begin position="194"/>
        <end position="213"/>
    </location>
</feature>
<comment type="caution">
    <text evidence="10">The sequence shown here is derived from an EMBL/GenBank/DDBJ whole genome shotgun (WGS) entry which is preliminary data.</text>
</comment>
<reference evidence="11" key="1">
    <citation type="submission" date="2017-01" db="EMBL/GenBank/DDBJ databases">
        <title>Comparative genomics of anhydrobiosis in the tardigrade Hypsibius dujardini.</title>
        <authorList>
            <person name="Yoshida Y."/>
            <person name="Koutsovoulos G."/>
            <person name="Laetsch D."/>
            <person name="Stevens L."/>
            <person name="Kumar S."/>
            <person name="Horikawa D."/>
            <person name="Ishino K."/>
            <person name="Komine S."/>
            <person name="Tomita M."/>
            <person name="Blaxter M."/>
            <person name="Arakawa K."/>
        </authorList>
    </citation>
    <scope>NUCLEOTIDE SEQUENCE [LARGE SCALE GENOMIC DNA]</scope>
    <source>
        <strain evidence="11">Z151</strain>
    </source>
</reference>
<evidence type="ECO:0000256" key="7">
    <source>
        <dbReference type="ARBA" id="ARBA00023224"/>
    </source>
</evidence>
<dbReference type="PANTHER" id="PTHR45695:SF9">
    <property type="entry name" value="LEUCOKININ RECEPTOR"/>
    <property type="match status" value="1"/>
</dbReference>
<keyword evidence="5 8" id="KW-0472">Membrane</keyword>
<dbReference type="InterPro" id="IPR017452">
    <property type="entry name" value="GPCR_Rhodpsn_7TM"/>
</dbReference>
<evidence type="ECO:0000256" key="1">
    <source>
        <dbReference type="ARBA" id="ARBA00004141"/>
    </source>
</evidence>
<evidence type="ECO:0000256" key="4">
    <source>
        <dbReference type="ARBA" id="ARBA00023040"/>
    </source>
</evidence>
<keyword evidence="7" id="KW-0807">Transducer</keyword>
<dbReference type="GO" id="GO:0004930">
    <property type="term" value="F:G protein-coupled receptor activity"/>
    <property type="evidence" value="ECO:0007669"/>
    <property type="project" value="UniProtKB-KW"/>
</dbReference>
<dbReference type="AlphaFoldDB" id="A0A9X6NBN1"/>
<evidence type="ECO:0000259" key="9">
    <source>
        <dbReference type="PROSITE" id="PS50262"/>
    </source>
</evidence>
<name>A0A9X6NBN1_HYPEX</name>
<sequence>MSTESPATTGCPMDLNSSAKALPNVIFHNGTLRSGPLVPLWSLTPTFLLTICIVRSIANIGVIIQFVRHHRGGSVLFDIYVVNLLGANLGSLLFQYPLAVASGLYPFGWHMGNKACSFYLYSITIFDTGIINSNAVISLNRAWAIVYPMSFRAAHTRRFSLTLMDTLYYRVDVQVMGCTFNHVQLRTFSKVTELILFALPLSVIILSFPIVMVSKMFRSRAVLERSARVKPQNVVSCHDQPVPP</sequence>
<keyword evidence="4" id="KW-0297">G-protein coupled receptor</keyword>
<feature type="transmembrane region" description="Helical" evidence="8">
    <location>
        <begin position="79"/>
        <end position="98"/>
    </location>
</feature>
<dbReference type="InterPro" id="IPR000276">
    <property type="entry name" value="GPCR_Rhodpsn"/>
</dbReference>
<dbReference type="Pfam" id="PF00001">
    <property type="entry name" value="7tm_1"/>
    <property type="match status" value="1"/>
</dbReference>
<dbReference type="OrthoDB" id="2101615at2759"/>
<evidence type="ECO:0000256" key="6">
    <source>
        <dbReference type="ARBA" id="ARBA00023170"/>
    </source>
</evidence>
<organism evidence="10 11">
    <name type="scientific">Hypsibius exemplaris</name>
    <name type="common">Freshwater tardigrade</name>
    <dbReference type="NCBI Taxonomy" id="2072580"/>
    <lineage>
        <taxon>Eukaryota</taxon>
        <taxon>Metazoa</taxon>
        <taxon>Ecdysozoa</taxon>
        <taxon>Tardigrada</taxon>
        <taxon>Eutardigrada</taxon>
        <taxon>Parachela</taxon>
        <taxon>Hypsibioidea</taxon>
        <taxon>Hypsibiidae</taxon>
        <taxon>Hypsibius</taxon>
    </lineage>
</organism>
<evidence type="ECO:0000313" key="11">
    <source>
        <dbReference type="Proteomes" id="UP000192578"/>
    </source>
</evidence>
<feature type="transmembrane region" description="Helical" evidence="8">
    <location>
        <begin position="47"/>
        <end position="67"/>
    </location>
</feature>
<evidence type="ECO:0000256" key="5">
    <source>
        <dbReference type="ARBA" id="ARBA00023136"/>
    </source>
</evidence>
<evidence type="ECO:0000256" key="3">
    <source>
        <dbReference type="ARBA" id="ARBA00022989"/>
    </source>
</evidence>
<accession>A0A9X6NBN1</accession>
<keyword evidence="3 8" id="KW-1133">Transmembrane helix</keyword>
<keyword evidence="11" id="KW-1185">Reference proteome</keyword>
<dbReference type="PROSITE" id="PS50262">
    <property type="entry name" value="G_PROTEIN_RECEP_F1_2"/>
    <property type="match status" value="1"/>
</dbReference>
<comment type="subcellular location">
    <subcellularLocation>
        <location evidence="1">Membrane</location>
        <topology evidence="1">Multi-pass membrane protein</topology>
    </subcellularLocation>
</comment>
<dbReference type="SUPFAM" id="SSF81321">
    <property type="entry name" value="Family A G protein-coupled receptor-like"/>
    <property type="match status" value="1"/>
</dbReference>
<dbReference type="PANTHER" id="PTHR45695">
    <property type="entry name" value="LEUCOKININ RECEPTOR-RELATED"/>
    <property type="match status" value="1"/>
</dbReference>
<proteinExistence type="predicted"/>